<feature type="non-terminal residue" evidence="3">
    <location>
        <position position="1"/>
    </location>
</feature>
<sequence>MVRLSLQTRSKIFCSSSRADHSERISLSLTRTLSSSGGVRSATSSRSRPVADSEDQAETNAALVGPTCGP</sequence>
<evidence type="ECO:0000256" key="1">
    <source>
        <dbReference type="SAM" id="MobiDB-lite"/>
    </source>
</evidence>
<evidence type="ECO:0000313" key="3">
    <source>
        <dbReference type="EMBL" id="CAK5275169.1"/>
    </source>
</evidence>
<reference evidence="3" key="1">
    <citation type="submission" date="2023-11" db="EMBL/GenBank/DDBJ databases">
        <authorList>
            <person name="De Vega J J."/>
            <person name="De Vega J J."/>
        </authorList>
    </citation>
    <scope>NUCLEOTIDE SEQUENCE</scope>
</reference>
<dbReference type="EMBL" id="CAVNYO010000035">
    <property type="protein sequence ID" value="CAK5263126.1"/>
    <property type="molecule type" value="Genomic_DNA"/>
</dbReference>
<dbReference type="AlphaFoldDB" id="A0AAD2K2E4"/>
<comment type="caution">
    <text evidence="3">The sequence shown here is derived from an EMBL/GenBank/DDBJ whole genome shotgun (WGS) entry which is preliminary data.</text>
</comment>
<gene>
    <name evidence="3" type="ORF">MYCIT1_LOCUS22752</name>
    <name evidence="2" type="ORF">MYCIT1_LOCUS2382</name>
</gene>
<keyword evidence="4" id="KW-1185">Reference proteome</keyword>
<accession>A0AAD2K2E4</accession>
<feature type="compositionally biased region" description="Low complexity" evidence="1">
    <location>
        <begin position="31"/>
        <end position="48"/>
    </location>
</feature>
<name>A0AAD2K2E4_9AGAR</name>
<feature type="region of interest" description="Disordered" evidence="1">
    <location>
        <begin position="31"/>
        <end position="70"/>
    </location>
</feature>
<organism evidence="3 4">
    <name type="scientific">Mycena citricolor</name>
    <dbReference type="NCBI Taxonomy" id="2018698"/>
    <lineage>
        <taxon>Eukaryota</taxon>
        <taxon>Fungi</taxon>
        <taxon>Dikarya</taxon>
        <taxon>Basidiomycota</taxon>
        <taxon>Agaricomycotina</taxon>
        <taxon>Agaricomycetes</taxon>
        <taxon>Agaricomycetidae</taxon>
        <taxon>Agaricales</taxon>
        <taxon>Marasmiineae</taxon>
        <taxon>Mycenaceae</taxon>
        <taxon>Mycena</taxon>
    </lineage>
</organism>
<dbReference type="EMBL" id="CAVNYO010000405">
    <property type="protein sequence ID" value="CAK5275169.1"/>
    <property type="molecule type" value="Genomic_DNA"/>
</dbReference>
<protein>
    <submittedName>
        <fullName evidence="3">Uncharacterized protein</fullName>
    </submittedName>
</protein>
<dbReference type="Proteomes" id="UP001295794">
    <property type="component" value="Unassembled WGS sequence"/>
</dbReference>
<proteinExistence type="predicted"/>
<evidence type="ECO:0000313" key="2">
    <source>
        <dbReference type="EMBL" id="CAK5263126.1"/>
    </source>
</evidence>
<evidence type="ECO:0000313" key="4">
    <source>
        <dbReference type="Proteomes" id="UP001295794"/>
    </source>
</evidence>